<proteinExistence type="predicted"/>
<protein>
    <submittedName>
        <fullName evidence="1">Uncharacterized protein</fullName>
    </submittedName>
</protein>
<dbReference type="RefSeq" id="WP_099518690.1">
    <property type="nucleotide sequence ID" value="NZ_CP016808.1"/>
</dbReference>
<accession>A0A1B2DID8</accession>
<gene>
    <name evidence="1" type="ORF">BBD42_14185</name>
</gene>
<dbReference type="EMBL" id="CP016808">
    <property type="protein sequence ID" value="ANY67494.1"/>
    <property type="molecule type" value="Genomic_DNA"/>
</dbReference>
<sequence length="179" mass="18988">MAKKLGIFKTEQEVIDTVAALEQAGFVPGELQIIAKDGEHSRRIEAETDIHADEVMELARTNGSRGMTEGTTIAAAAVMPTTGMTGAGGWSAVPMTTDGLLATNFNSDDDGINHALRALGLDKAEDDSREAIRAGRIIVIVETDESHTMMDKEGGPKLARLSIAESVFRSQGAVHIADI</sequence>
<evidence type="ECO:0000313" key="1">
    <source>
        <dbReference type="EMBL" id="ANY67494.1"/>
    </source>
</evidence>
<reference evidence="1" key="1">
    <citation type="submission" date="2016-08" db="EMBL/GenBank/DDBJ databases">
        <title>Complete Genome Seqeunce of Paenibacillus sp. BIHB 4019 from tea rhizoplane.</title>
        <authorList>
            <person name="Thakur R."/>
            <person name="Swarnkar M.K."/>
            <person name="Gulati A."/>
        </authorList>
    </citation>
    <scope>NUCLEOTIDE SEQUENCE [LARGE SCALE GENOMIC DNA]</scope>
    <source>
        <strain evidence="1">BIHB4019</strain>
    </source>
</reference>
<name>A0A1B2DID8_9BACL</name>
<organism evidence="1">
    <name type="scientific">Paenibacillus sp. BIHB 4019</name>
    <dbReference type="NCBI Taxonomy" id="1870819"/>
    <lineage>
        <taxon>Bacteria</taxon>
        <taxon>Bacillati</taxon>
        <taxon>Bacillota</taxon>
        <taxon>Bacilli</taxon>
        <taxon>Bacillales</taxon>
        <taxon>Paenibacillaceae</taxon>
        <taxon>Paenibacillus</taxon>
    </lineage>
</organism>
<dbReference type="AlphaFoldDB" id="A0A1B2DID8"/>